<feature type="region of interest" description="Disordered" evidence="2">
    <location>
        <begin position="952"/>
        <end position="973"/>
    </location>
</feature>
<dbReference type="EMBL" id="BFEA01000110">
    <property type="protein sequence ID" value="GBG69154.1"/>
    <property type="molecule type" value="Genomic_DNA"/>
</dbReference>
<gene>
    <name evidence="4" type="ORF">CBR_g3854</name>
</gene>
<feature type="unsure residue" description="D or N" evidence="4">
    <location>
        <position position="168"/>
    </location>
</feature>
<evidence type="ECO:0000256" key="2">
    <source>
        <dbReference type="SAM" id="MobiDB-lite"/>
    </source>
</evidence>
<dbReference type="PANTHER" id="PTHR37984">
    <property type="entry name" value="PROTEIN CBG26694"/>
    <property type="match status" value="1"/>
</dbReference>
<reference evidence="4 5" key="1">
    <citation type="journal article" date="2018" name="Cell">
        <title>The Chara Genome: Secondary Complexity and Implications for Plant Terrestrialization.</title>
        <authorList>
            <person name="Nishiyama T."/>
            <person name="Sakayama H."/>
            <person name="Vries J.D."/>
            <person name="Buschmann H."/>
            <person name="Saint-Marcoux D."/>
            <person name="Ullrich K.K."/>
            <person name="Haas F.B."/>
            <person name="Vanderstraeten L."/>
            <person name="Becker D."/>
            <person name="Lang D."/>
            <person name="Vosolsobe S."/>
            <person name="Rombauts S."/>
            <person name="Wilhelmsson P.K.I."/>
            <person name="Janitza P."/>
            <person name="Kern R."/>
            <person name="Heyl A."/>
            <person name="Rumpler F."/>
            <person name="Villalobos L.I.A.C."/>
            <person name="Clay J.M."/>
            <person name="Skokan R."/>
            <person name="Toyoda A."/>
            <person name="Suzuki Y."/>
            <person name="Kagoshima H."/>
            <person name="Schijlen E."/>
            <person name="Tajeshwar N."/>
            <person name="Catarino B."/>
            <person name="Hetherington A.J."/>
            <person name="Saltykova A."/>
            <person name="Bonnot C."/>
            <person name="Breuninger H."/>
            <person name="Symeonidi A."/>
            <person name="Radhakrishnan G.V."/>
            <person name="Van Nieuwerburgh F."/>
            <person name="Deforce D."/>
            <person name="Chang C."/>
            <person name="Karol K.G."/>
            <person name="Hedrich R."/>
            <person name="Ulvskov P."/>
            <person name="Glockner G."/>
            <person name="Delwiche C.F."/>
            <person name="Petrasek J."/>
            <person name="Van de Peer Y."/>
            <person name="Friml J."/>
            <person name="Beilby M."/>
            <person name="Dolan L."/>
            <person name="Kohara Y."/>
            <person name="Sugano S."/>
            <person name="Fujiyama A."/>
            <person name="Delaux P.-M."/>
            <person name="Quint M."/>
            <person name="TheiBen G."/>
            <person name="Hagemann M."/>
            <person name="Harholt J."/>
            <person name="Dunand C."/>
            <person name="Zachgo S."/>
            <person name="Langdale J."/>
            <person name="Maumus F."/>
            <person name="Straeten D.V.D."/>
            <person name="Gould S.B."/>
            <person name="Rensing S.A."/>
        </authorList>
    </citation>
    <scope>NUCLEOTIDE SEQUENCE [LARGE SCALE GENOMIC DNA]</scope>
    <source>
        <strain evidence="4 5">S276</strain>
    </source>
</reference>
<feature type="region of interest" description="Disordered" evidence="2">
    <location>
        <begin position="785"/>
        <end position="806"/>
    </location>
</feature>
<evidence type="ECO:0000259" key="3">
    <source>
        <dbReference type="Pfam" id="PF17921"/>
    </source>
</evidence>
<evidence type="ECO:0000313" key="5">
    <source>
        <dbReference type="Proteomes" id="UP000265515"/>
    </source>
</evidence>
<feature type="domain" description="Integrase zinc-binding" evidence="3">
    <location>
        <begin position="541"/>
        <end position="591"/>
    </location>
</feature>
<proteinExistence type="predicted"/>
<feature type="coiled-coil region" evidence="1">
    <location>
        <begin position="878"/>
        <end position="905"/>
    </location>
</feature>
<dbReference type="Gene3D" id="3.30.420.10">
    <property type="entry name" value="Ribonuclease H-like superfamily/Ribonuclease H"/>
    <property type="match status" value="1"/>
</dbReference>
<feature type="compositionally biased region" description="Basic and acidic residues" evidence="2">
    <location>
        <begin position="952"/>
        <end position="968"/>
    </location>
</feature>
<dbReference type="Proteomes" id="UP000265515">
    <property type="component" value="Unassembled WGS sequence"/>
</dbReference>
<dbReference type="STRING" id="69332.A0A388KGF7"/>
<dbReference type="InterPro" id="IPR050951">
    <property type="entry name" value="Retrovirus_Pol_polyprotein"/>
</dbReference>
<dbReference type="GO" id="GO:0008270">
    <property type="term" value="F:zinc ion binding"/>
    <property type="evidence" value="ECO:0007669"/>
    <property type="project" value="InterPro"/>
</dbReference>
<dbReference type="AlphaFoldDB" id="A0A388KGF7"/>
<comment type="caution">
    <text evidence="4">The sequence shown here is derived from an EMBL/GenBank/DDBJ whole genome shotgun (WGS) entry which is preliminary data.</text>
</comment>
<keyword evidence="5" id="KW-1185">Reference proteome</keyword>
<dbReference type="Pfam" id="PF17921">
    <property type="entry name" value="Integrase_H2C2"/>
    <property type="match status" value="1"/>
</dbReference>
<dbReference type="SUPFAM" id="SSF57756">
    <property type="entry name" value="Retrovirus zinc finger-like domains"/>
    <property type="match status" value="1"/>
</dbReference>
<dbReference type="PANTHER" id="PTHR37984:SF5">
    <property type="entry name" value="PROTEIN NYNRIN-LIKE"/>
    <property type="match status" value="1"/>
</dbReference>
<dbReference type="Gene3D" id="1.10.340.70">
    <property type="match status" value="1"/>
</dbReference>
<evidence type="ECO:0000256" key="1">
    <source>
        <dbReference type="SAM" id="Coils"/>
    </source>
</evidence>
<name>A0A388KGF7_CHABU</name>
<feature type="compositionally biased region" description="Basic and acidic residues" evidence="2">
    <location>
        <begin position="281"/>
        <end position="309"/>
    </location>
</feature>
<keyword evidence="1" id="KW-0175">Coiled coil</keyword>
<dbReference type="InterPro" id="IPR036875">
    <property type="entry name" value="Znf_CCHC_sf"/>
</dbReference>
<protein>
    <recommendedName>
        <fullName evidence="3">Integrase zinc-binding domain-containing protein</fullName>
    </recommendedName>
</protein>
<evidence type="ECO:0000313" key="4">
    <source>
        <dbReference type="EMBL" id="GBG69154.1"/>
    </source>
</evidence>
<dbReference type="InterPro" id="IPR041588">
    <property type="entry name" value="Integrase_H2C2"/>
</dbReference>
<accession>A0A388KGF7</accession>
<feature type="compositionally biased region" description="Polar residues" evidence="2">
    <location>
        <begin position="205"/>
        <end position="223"/>
    </location>
</feature>
<feature type="region of interest" description="Disordered" evidence="2">
    <location>
        <begin position="203"/>
        <end position="309"/>
    </location>
</feature>
<organism evidence="4 5">
    <name type="scientific">Chara braunii</name>
    <name type="common">Braun's stonewort</name>
    <dbReference type="NCBI Taxonomy" id="69332"/>
    <lineage>
        <taxon>Eukaryota</taxon>
        <taxon>Viridiplantae</taxon>
        <taxon>Streptophyta</taxon>
        <taxon>Charophyceae</taxon>
        <taxon>Charales</taxon>
        <taxon>Characeae</taxon>
        <taxon>Chara</taxon>
    </lineage>
</organism>
<dbReference type="InterPro" id="IPR036397">
    <property type="entry name" value="RNaseH_sf"/>
</dbReference>
<sequence length="1204" mass="136460">MKVAADANGEWAKFKEEMQRRFKLGDGVLTKEDLEMLRRDEFSTVGAFATAFEKMAKKVPGLAEEEQCATFLGHFKNWEGSSLTKKVASGKKRTWAAIKEGVMDGELDQVDIFQMRQARKKRKALDATTSDGRDFKKIVEDAVAQLDAAKEARRKTMAAPQTTMENMDDLMDKIRRYQGKLVDLCEEVKEWQGQRPQVFMYGSGPKSQGATASIPNVSVTGGTPRSGMSFRPPSRSGRAAQAIRTRARGPANPEPPAKDIPGSSGEKEVVEPSVNEEEEDNRLRNEEDEKVEQRAKKRGVKADTEKAPEQKKKKYTVRVEEGFDVEEIMDRILEGHNHLMNLKDVLASAPRLFVLRVDPTALAGSLKNYAPSYPTIARWLTYIWMIDFELERIPGNKNRADGLSRVDWGKNSEGVIQDTPPVDGFLDKEEDVRLYINSWSLAAEVARNAGQDQERGENVIYEGEDDDFEEGEIKEAFRAEEYDGVYLELGTLLSCEMRERDVSEKVLKMRLSFLVRDGHLFMKSKGRNPRRLVCGIDRQIDVMAALHDGTAGGHRSTDTTYLKIHELYYWDGMGKMINDYCKSCVPCQERSSLRPREPLHPRYIREVGAVVHLDLLVMSLGMGGFDACDNLSGFVDGRAIRTKTGETLARCIEEYYLRYPFVSRFVMGRGSEFTSAEVKALLKRWDKMARLRKEPLRVGDTMLLYDSSLEKQWSRKFDKWWLGPYKVARVGEYGAYQIEKIDGTAWRDWVSGSRLKKFVARDEEIRAEVRRKNLEELHRKVEQGERPVDLKDRKGKSVSSQQEEDPRLLSEALENFDRLMGAARGPEGPQQEMGVKLVFADLLILKGVMKEGFVVARASDQKIVERLTKVAQKVYCQGVEWEQEVKELKKNQERQDRELDAMKVELKKVWVGNEAIRQWEKRIKELEAKLEQRAPTTLVDWTEVQGFEMKRSPAEEAFRSQKEEEKGDLQGGEDVPLLDKQMLQPQKMHMKGKAKSEEFEWQMPSTVTLQQVRRGLDVTQQAEVVRDEGALPIDRMVAEGQMIQGSKVEAEQGMGQETCEDSTMPQGTPLVANLEEALGSWATGSGSAVRASGPVRQTEEIAAFPTPSETPQQEVTSEVTAVPSSVLSQEEEKTTQKKPGKCFYCKKGKHFSDDCPKFYEDEARGFVTRVSTGIWRDRNGNLVERSCDGGRMQLCGQIGEGMID</sequence>
<feature type="coiled-coil region" evidence="1">
    <location>
        <begin position="167"/>
        <end position="194"/>
    </location>
</feature>
<dbReference type="GO" id="GO:0003676">
    <property type="term" value="F:nucleic acid binding"/>
    <property type="evidence" value="ECO:0007669"/>
    <property type="project" value="InterPro"/>
</dbReference>
<dbReference type="OrthoDB" id="4488294at2759"/>